<organism evidence="1 2">
    <name type="scientific">Aspergillus melleus</name>
    <dbReference type="NCBI Taxonomy" id="138277"/>
    <lineage>
        <taxon>Eukaryota</taxon>
        <taxon>Fungi</taxon>
        <taxon>Dikarya</taxon>
        <taxon>Ascomycota</taxon>
        <taxon>Pezizomycotina</taxon>
        <taxon>Eurotiomycetes</taxon>
        <taxon>Eurotiomycetidae</taxon>
        <taxon>Eurotiales</taxon>
        <taxon>Aspergillaceae</taxon>
        <taxon>Aspergillus</taxon>
        <taxon>Aspergillus subgen. Circumdati</taxon>
    </lineage>
</organism>
<evidence type="ECO:0000313" key="2">
    <source>
        <dbReference type="Proteomes" id="UP001177260"/>
    </source>
</evidence>
<reference evidence="1 2" key="1">
    <citation type="journal article" date="2023" name="ACS Omega">
        <title>Identification of the Neoaspergillic Acid Biosynthesis Gene Cluster by Establishing an In Vitro CRISPR-Ribonucleoprotein Genetic System in Aspergillus melleus.</title>
        <authorList>
            <person name="Yuan B."/>
            <person name="Grau M.F."/>
            <person name="Murata R.M."/>
            <person name="Torok T."/>
            <person name="Venkateswaran K."/>
            <person name="Stajich J.E."/>
            <person name="Wang C.C.C."/>
        </authorList>
    </citation>
    <scope>NUCLEOTIDE SEQUENCE [LARGE SCALE GENOMIC DNA]</scope>
    <source>
        <strain evidence="1 2">IMV 1140</strain>
    </source>
</reference>
<protein>
    <submittedName>
        <fullName evidence="1">Uncharacterized protein</fullName>
    </submittedName>
</protein>
<evidence type="ECO:0000313" key="1">
    <source>
        <dbReference type="EMBL" id="KAK1142116.1"/>
    </source>
</evidence>
<gene>
    <name evidence="1" type="ORF">N8T08_008199</name>
</gene>
<name>A0ACC3AW53_9EURO</name>
<accession>A0ACC3AW53</accession>
<comment type="caution">
    <text evidence="1">The sequence shown here is derived from an EMBL/GenBank/DDBJ whole genome shotgun (WGS) entry which is preliminary data.</text>
</comment>
<keyword evidence="2" id="KW-1185">Reference proteome</keyword>
<proteinExistence type="predicted"/>
<dbReference type="Proteomes" id="UP001177260">
    <property type="component" value="Unassembled WGS sequence"/>
</dbReference>
<sequence>MEANLFEIFMFRIHSSSSRKFAHQLNKPWASKYWTNNHEYTLIIELAGTSQPYCRSRSVVEMTTKKINRRKKRAAPPLLMPQGQDSMKRTADSIENDPLVTAATAATETTQYKTAKRKDVGAQEHSSNLTTDETCLDKLRKSLFNRPCVVFPPRPPAPFKIGYDGTIRPSSPQVITRYEGVASLARLSNNAITAMLGELHQDYPFTQSVVHGEEAITAGKRRLMTDRGNIQKRIAPRLCDRARHVANLGNVSEQEINPFPAQLPREDETQDDCKDDALVSMREQLVRVSQAHERLQKMIESFQNR</sequence>
<dbReference type="EMBL" id="JAOPJF010000054">
    <property type="protein sequence ID" value="KAK1142116.1"/>
    <property type="molecule type" value="Genomic_DNA"/>
</dbReference>